<gene>
    <name evidence="8" type="ORF">G3M70_16340</name>
</gene>
<protein>
    <submittedName>
        <fullName evidence="8">Response regulator transcription factor</fullName>
    </submittedName>
</protein>
<dbReference type="SUPFAM" id="SSF46894">
    <property type="entry name" value="C-terminal effector domain of the bipartite response regulators"/>
    <property type="match status" value="1"/>
</dbReference>
<evidence type="ECO:0000256" key="5">
    <source>
        <dbReference type="PROSITE-ProRule" id="PRU00169"/>
    </source>
</evidence>
<dbReference type="KEGG" id="nli:G3M70_16340"/>
<dbReference type="GO" id="GO:0000160">
    <property type="term" value="P:phosphorelay signal transduction system"/>
    <property type="evidence" value="ECO:0007669"/>
    <property type="project" value="InterPro"/>
</dbReference>
<dbReference type="InterPro" id="IPR039420">
    <property type="entry name" value="WalR-like"/>
</dbReference>
<dbReference type="PROSITE" id="PS50043">
    <property type="entry name" value="HTH_LUXR_2"/>
    <property type="match status" value="1"/>
</dbReference>
<evidence type="ECO:0000256" key="3">
    <source>
        <dbReference type="ARBA" id="ARBA00023125"/>
    </source>
</evidence>
<name>A0A7T0G1W9_9BACT</name>
<reference evidence="8 9" key="1">
    <citation type="submission" date="2020-02" db="EMBL/GenBank/DDBJ databases">
        <title>Genomic and physiological characterization of two novel Nitrospinaceae genera.</title>
        <authorList>
            <person name="Mueller A.J."/>
            <person name="Jung M.-Y."/>
            <person name="Strachan C.R."/>
            <person name="Herbold C.W."/>
            <person name="Kirkegaard R.H."/>
            <person name="Daims H."/>
        </authorList>
    </citation>
    <scope>NUCLEOTIDE SEQUENCE [LARGE SCALE GENOMIC DNA]</scope>
    <source>
        <strain evidence="8">EB</strain>
    </source>
</reference>
<dbReference type="InterPro" id="IPR000792">
    <property type="entry name" value="Tscrpt_reg_LuxR_C"/>
</dbReference>
<feature type="modified residue" description="4-aspartylphosphate" evidence="5">
    <location>
        <position position="59"/>
    </location>
</feature>
<evidence type="ECO:0000259" key="7">
    <source>
        <dbReference type="PROSITE" id="PS50110"/>
    </source>
</evidence>
<dbReference type="PANTHER" id="PTHR43214">
    <property type="entry name" value="TWO-COMPONENT RESPONSE REGULATOR"/>
    <property type="match status" value="1"/>
</dbReference>
<dbReference type="PRINTS" id="PR00038">
    <property type="entry name" value="HTHLUXR"/>
</dbReference>
<dbReference type="Proteomes" id="UP000594688">
    <property type="component" value="Chromosome"/>
</dbReference>
<feature type="domain" description="HTH luxR-type" evidence="6">
    <location>
        <begin position="146"/>
        <end position="211"/>
    </location>
</feature>
<dbReference type="InterPro" id="IPR058245">
    <property type="entry name" value="NreC/VraR/RcsB-like_REC"/>
</dbReference>
<dbReference type="SMART" id="SM00421">
    <property type="entry name" value="HTH_LUXR"/>
    <property type="match status" value="1"/>
</dbReference>
<evidence type="ECO:0000256" key="2">
    <source>
        <dbReference type="ARBA" id="ARBA00023015"/>
    </source>
</evidence>
<sequence>MNNDKAIRIMIADDHPIFRQGLLRAFSGDNDLNVVAEAVNGREILEKAKESKIDVVLLDVTMEGEWSLDYLKELLSHFPRIGVVVLSVYPEEHFAARYVKAGASGYLTKESSLETIKEAIRKVASGGRYFSIDFLEKMAFNSSGNNKPPHELLSDREFQVFRLLVAGHSLTAIAKSLFVSVKTVSAHRSHIIQKMNMESNSQLVQYAVLNKLI</sequence>
<keyword evidence="2" id="KW-0805">Transcription regulation</keyword>
<dbReference type="AlphaFoldDB" id="A0A7T0G1W9"/>
<evidence type="ECO:0000313" key="9">
    <source>
        <dbReference type="Proteomes" id="UP000594688"/>
    </source>
</evidence>
<dbReference type="Pfam" id="PF00072">
    <property type="entry name" value="Response_reg"/>
    <property type="match status" value="1"/>
</dbReference>
<evidence type="ECO:0000313" key="8">
    <source>
        <dbReference type="EMBL" id="QPJ63361.1"/>
    </source>
</evidence>
<dbReference type="SUPFAM" id="SSF52172">
    <property type="entry name" value="CheY-like"/>
    <property type="match status" value="1"/>
</dbReference>
<evidence type="ECO:0000259" key="6">
    <source>
        <dbReference type="PROSITE" id="PS50043"/>
    </source>
</evidence>
<proteinExistence type="predicted"/>
<evidence type="ECO:0000256" key="4">
    <source>
        <dbReference type="ARBA" id="ARBA00023163"/>
    </source>
</evidence>
<dbReference type="GO" id="GO:0003677">
    <property type="term" value="F:DNA binding"/>
    <property type="evidence" value="ECO:0007669"/>
    <property type="project" value="UniProtKB-KW"/>
</dbReference>
<dbReference type="GO" id="GO:0006355">
    <property type="term" value="P:regulation of DNA-templated transcription"/>
    <property type="evidence" value="ECO:0007669"/>
    <property type="project" value="InterPro"/>
</dbReference>
<dbReference type="PROSITE" id="PS50110">
    <property type="entry name" value="RESPONSE_REGULATORY"/>
    <property type="match status" value="1"/>
</dbReference>
<keyword evidence="3" id="KW-0238">DNA-binding</keyword>
<dbReference type="Gene3D" id="3.40.50.2300">
    <property type="match status" value="1"/>
</dbReference>
<keyword evidence="4" id="KW-0804">Transcription</keyword>
<organism evidence="8 9">
    <name type="scientific">Candidatus Nitronauta litoralis</name>
    <dbReference type="NCBI Taxonomy" id="2705533"/>
    <lineage>
        <taxon>Bacteria</taxon>
        <taxon>Pseudomonadati</taxon>
        <taxon>Nitrospinota/Tectimicrobiota group</taxon>
        <taxon>Nitrospinota</taxon>
        <taxon>Nitrospinia</taxon>
        <taxon>Nitrospinales</taxon>
        <taxon>Nitrospinaceae</taxon>
        <taxon>Candidatus Nitronauta</taxon>
    </lineage>
</organism>
<keyword evidence="1 5" id="KW-0597">Phosphoprotein</keyword>
<dbReference type="InterPro" id="IPR016032">
    <property type="entry name" value="Sig_transdc_resp-reg_C-effctor"/>
</dbReference>
<feature type="domain" description="Response regulatory" evidence="7">
    <location>
        <begin position="8"/>
        <end position="124"/>
    </location>
</feature>
<accession>A0A7T0G1W9</accession>
<dbReference type="InterPro" id="IPR011006">
    <property type="entry name" value="CheY-like_superfamily"/>
</dbReference>
<evidence type="ECO:0000256" key="1">
    <source>
        <dbReference type="ARBA" id="ARBA00022553"/>
    </source>
</evidence>
<dbReference type="PANTHER" id="PTHR43214:SF41">
    <property type="entry name" value="NITRATE_NITRITE RESPONSE REGULATOR PROTEIN NARP"/>
    <property type="match status" value="1"/>
</dbReference>
<dbReference type="InterPro" id="IPR001789">
    <property type="entry name" value="Sig_transdc_resp-reg_receiver"/>
</dbReference>
<dbReference type="EMBL" id="CP048685">
    <property type="protein sequence ID" value="QPJ63361.1"/>
    <property type="molecule type" value="Genomic_DNA"/>
</dbReference>
<dbReference type="Pfam" id="PF00196">
    <property type="entry name" value="GerE"/>
    <property type="match status" value="1"/>
</dbReference>
<dbReference type="CDD" id="cd17535">
    <property type="entry name" value="REC_NarL-like"/>
    <property type="match status" value="1"/>
</dbReference>
<dbReference type="CDD" id="cd06170">
    <property type="entry name" value="LuxR_C_like"/>
    <property type="match status" value="1"/>
</dbReference>
<dbReference type="SMART" id="SM00448">
    <property type="entry name" value="REC"/>
    <property type="match status" value="1"/>
</dbReference>